<keyword evidence="1" id="KW-0812">Transmembrane</keyword>
<dbReference type="AlphaFoldDB" id="A0A1H9R8D7"/>
<dbReference type="Proteomes" id="UP000182584">
    <property type="component" value="Unassembled WGS sequence"/>
</dbReference>
<feature type="transmembrane region" description="Helical" evidence="1">
    <location>
        <begin position="67"/>
        <end position="93"/>
    </location>
</feature>
<feature type="transmembrane region" description="Helical" evidence="1">
    <location>
        <begin position="14"/>
        <end position="32"/>
    </location>
</feature>
<keyword evidence="1" id="KW-0472">Membrane</keyword>
<evidence type="ECO:0000313" key="4">
    <source>
        <dbReference type="Proteomes" id="UP000182584"/>
    </source>
</evidence>
<sequence length="110" mass="12220">MRIKECSVIFFKEILIPLIAIAVVLCFAYPICHKAEGMDYFLLWLIVGFPFGIRRMMLWLIPHNYGISGSIGIIGLDCIIGGIIGGFVVIYMIGRSIVALVRIIITIAFG</sequence>
<name>A0A1H9R8D7_BUTFI</name>
<dbReference type="OrthoDB" id="1825068at2"/>
<evidence type="ECO:0000313" key="3">
    <source>
        <dbReference type="EMBL" id="SER68982.1"/>
    </source>
</evidence>
<dbReference type="RefSeq" id="WP_034486897.1">
    <property type="nucleotide sequence ID" value="NZ_CM009896.1"/>
</dbReference>
<reference evidence="2 5" key="2">
    <citation type="submission" date="2017-09" db="EMBL/GenBank/DDBJ databases">
        <title>High-quality draft genome sequence of Butyrivibrio fibrisolvens INBov1, isolated from cow rumen.</title>
        <authorList>
            <person name="Rodriguez Hernaez J."/>
            <person name="Rivarola M."/>
            <person name="Paniego N."/>
            <person name="Cravero S."/>
            <person name="Ceron Cucchi M."/>
            <person name="Martinez M.C."/>
        </authorList>
    </citation>
    <scope>NUCLEOTIDE SEQUENCE [LARGE SCALE GENOMIC DNA]</scope>
    <source>
        <strain evidence="2 5">INBov1</strain>
    </source>
</reference>
<reference evidence="3 4" key="1">
    <citation type="submission" date="2016-10" db="EMBL/GenBank/DDBJ databases">
        <authorList>
            <person name="de Groot N.N."/>
        </authorList>
    </citation>
    <scope>NUCLEOTIDE SEQUENCE [LARGE SCALE GENOMIC DNA]</scope>
    <source>
        <strain evidence="3 4">AR40</strain>
    </source>
</reference>
<feature type="transmembrane region" description="Helical" evidence="1">
    <location>
        <begin position="41"/>
        <end position="61"/>
    </location>
</feature>
<evidence type="ECO:0000313" key="2">
    <source>
        <dbReference type="EMBL" id="PWT27523.1"/>
    </source>
</evidence>
<dbReference type="InterPro" id="IPR046113">
    <property type="entry name" value="DUF6050"/>
</dbReference>
<dbReference type="EMBL" id="NXNG01000001">
    <property type="protein sequence ID" value="PWT27523.1"/>
    <property type="molecule type" value="Genomic_DNA"/>
</dbReference>
<evidence type="ECO:0000313" key="5">
    <source>
        <dbReference type="Proteomes" id="UP000245488"/>
    </source>
</evidence>
<accession>A0A1H9R8D7</accession>
<keyword evidence="5" id="KW-1185">Reference proteome</keyword>
<protein>
    <submittedName>
        <fullName evidence="2">ABC transporter permease</fullName>
    </submittedName>
</protein>
<proteinExistence type="predicted"/>
<dbReference type="EMBL" id="FOGJ01000009">
    <property type="protein sequence ID" value="SER68982.1"/>
    <property type="molecule type" value="Genomic_DNA"/>
</dbReference>
<dbReference type="Proteomes" id="UP000245488">
    <property type="component" value="Chromosome"/>
</dbReference>
<evidence type="ECO:0000256" key="1">
    <source>
        <dbReference type="SAM" id="Phobius"/>
    </source>
</evidence>
<dbReference type="Pfam" id="PF19517">
    <property type="entry name" value="DUF6050"/>
    <property type="match status" value="1"/>
</dbReference>
<organism evidence="3 4">
    <name type="scientific">Butyrivibrio fibrisolvens</name>
    <dbReference type="NCBI Taxonomy" id="831"/>
    <lineage>
        <taxon>Bacteria</taxon>
        <taxon>Bacillati</taxon>
        <taxon>Bacillota</taxon>
        <taxon>Clostridia</taxon>
        <taxon>Lachnospirales</taxon>
        <taxon>Lachnospiraceae</taxon>
        <taxon>Butyrivibrio</taxon>
    </lineage>
</organism>
<gene>
    <name evidence="2" type="ORF">CPT75_10660</name>
    <name evidence="3" type="ORF">SAMN04487884_10977</name>
</gene>
<keyword evidence="1" id="KW-1133">Transmembrane helix</keyword>